<dbReference type="PROSITE" id="PS50006">
    <property type="entry name" value="FHA_DOMAIN"/>
    <property type="match status" value="1"/>
</dbReference>
<evidence type="ECO:0000313" key="5">
    <source>
        <dbReference type="Proteomes" id="UP001595778"/>
    </source>
</evidence>
<evidence type="ECO:0000259" key="3">
    <source>
        <dbReference type="PROSITE" id="PS50006"/>
    </source>
</evidence>
<comment type="caution">
    <text evidence="4">The sequence shown here is derived from an EMBL/GenBank/DDBJ whole genome shotgun (WGS) entry which is preliminary data.</text>
</comment>
<dbReference type="RefSeq" id="WP_376976891.1">
    <property type="nucleotide sequence ID" value="NZ_JBHSDQ010000002.1"/>
</dbReference>
<dbReference type="Proteomes" id="UP001595778">
    <property type="component" value="Unassembled WGS sequence"/>
</dbReference>
<protein>
    <submittedName>
        <fullName evidence="4">FHA domain-containing protein</fullName>
    </submittedName>
</protein>
<feature type="compositionally biased region" description="Pro residues" evidence="2">
    <location>
        <begin position="463"/>
        <end position="482"/>
    </location>
</feature>
<dbReference type="CDD" id="cd00060">
    <property type="entry name" value="FHA"/>
    <property type="match status" value="1"/>
</dbReference>
<dbReference type="EMBL" id="JBHSDQ010000002">
    <property type="protein sequence ID" value="MFC4395846.1"/>
    <property type="molecule type" value="Genomic_DNA"/>
</dbReference>
<organism evidence="4 5">
    <name type="scientific">Arthrobacter sedimenti</name>
    <dbReference type="NCBI Taxonomy" id="2694931"/>
    <lineage>
        <taxon>Bacteria</taxon>
        <taxon>Bacillati</taxon>
        <taxon>Actinomycetota</taxon>
        <taxon>Actinomycetes</taxon>
        <taxon>Micrococcales</taxon>
        <taxon>Micrococcaceae</taxon>
        <taxon>Arthrobacter</taxon>
    </lineage>
</organism>
<dbReference type="Pfam" id="PF00498">
    <property type="entry name" value="FHA"/>
    <property type="match status" value="1"/>
</dbReference>
<feature type="region of interest" description="Disordered" evidence="2">
    <location>
        <begin position="313"/>
        <end position="353"/>
    </location>
</feature>
<feature type="compositionally biased region" description="Low complexity" evidence="2">
    <location>
        <begin position="483"/>
        <end position="505"/>
    </location>
</feature>
<evidence type="ECO:0000256" key="2">
    <source>
        <dbReference type="SAM" id="MobiDB-lite"/>
    </source>
</evidence>
<feature type="domain" description="FHA" evidence="3">
    <location>
        <begin position="598"/>
        <end position="654"/>
    </location>
</feature>
<keyword evidence="1" id="KW-0597">Phosphoprotein</keyword>
<sequence>MTGASYIPGGWLGIIRSRTAVLLGPEAPAELAGALWELLAGRPEPHEVLAAVTSSSGGSLTRIPSFAILDFNGSLRVFLRGAIDLTVEQPSGAVDLDGRDVTTWNERKFVVPGTCRLGLPDGGAAGTGGAWPAEGPGLPLGEGVVLLRSLIFGTQPSPAAVDGAAADTGTAAGEGTAVITGTAPADGTEAGHVPAAPDGPFAVNAAGEVESAGEVDTAGEVDGSGDAGHVAGIVVGVIDEDLDVDPVEDPVADVNDDLNEAPDGECAEDGNLPQAFAADALDPEGLDLEGLDPDATIAPGAIIDADEELLEEPANPAPVGDGPVGDGPAGPDGAETDPGDAAPAEELTSSYDHLWDRTVMRNIEDAAVREEPDADSGHVVPQQPPALPAAEPLAALGAAEDAGLEGAAAGSGPAADSDTATGAGNPAAAGPETGAAAASPRPASTGLIDSVPWRTAGAATTPAPEPSTPPTLGTPPAPPVPAPVAFEGGPSGPAQSSSQAQPEAGFDPDHDGQTVMKSSLPGAGSVPAANQQAALQDAGDGPLVLARVCSQGHANPPTRAQCGACGAALLPDAVQVARPRLGRMRLSTGELLDLDQSMVIGRQPSVSRVQGGVMPRLVQVASPGGDISRSHVEVRLEGWHVMLCDLKATNGTVLVREGQPPRRLAQNEMAILLDGDIAELGDNISLRFEEIP</sequence>
<accession>A0ABV8WKU0</accession>
<dbReference type="SUPFAM" id="SSF49879">
    <property type="entry name" value="SMAD/FHA domain"/>
    <property type="match status" value="1"/>
</dbReference>
<name>A0ABV8WKU0_9MICC</name>
<gene>
    <name evidence="4" type="ORF">ACFO0G_07050</name>
</gene>
<evidence type="ECO:0000313" key="4">
    <source>
        <dbReference type="EMBL" id="MFC4395846.1"/>
    </source>
</evidence>
<dbReference type="Gene3D" id="2.60.200.20">
    <property type="match status" value="1"/>
</dbReference>
<keyword evidence="5" id="KW-1185">Reference proteome</keyword>
<feature type="compositionally biased region" description="Low complexity" evidence="2">
    <location>
        <begin position="404"/>
        <end position="440"/>
    </location>
</feature>
<proteinExistence type="predicted"/>
<dbReference type="InterPro" id="IPR000253">
    <property type="entry name" value="FHA_dom"/>
</dbReference>
<feature type="region of interest" description="Disordered" evidence="2">
    <location>
        <begin position="404"/>
        <end position="532"/>
    </location>
</feature>
<dbReference type="InterPro" id="IPR008984">
    <property type="entry name" value="SMAD_FHA_dom_sf"/>
</dbReference>
<evidence type="ECO:0000256" key="1">
    <source>
        <dbReference type="ARBA" id="ARBA00022553"/>
    </source>
</evidence>
<reference evidence="5" key="1">
    <citation type="journal article" date="2019" name="Int. J. Syst. Evol. Microbiol.">
        <title>The Global Catalogue of Microorganisms (GCM) 10K type strain sequencing project: providing services to taxonomists for standard genome sequencing and annotation.</title>
        <authorList>
            <consortium name="The Broad Institute Genomics Platform"/>
            <consortium name="The Broad Institute Genome Sequencing Center for Infectious Disease"/>
            <person name="Wu L."/>
            <person name="Ma J."/>
        </authorList>
    </citation>
    <scope>NUCLEOTIDE SEQUENCE [LARGE SCALE GENOMIC DNA]</scope>
    <source>
        <strain evidence="5">PJ61</strain>
    </source>
</reference>